<keyword evidence="6" id="KW-1185">Reference proteome</keyword>
<dbReference type="GO" id="GO:0003697">
    <property type="term" value="F:single-stranded DNA binding"/>
    <property type="evidence" value="ECO:0007669"/>
    <property type="project" value="UniProtKB-UniRule"/>
</dbReference>
<dbReference type="GO" id="GO:0009295">
    <property type="term" value="C:nucleoid"/>
    <property type="evidence" value="ECO:0007669"/>
    <property type="project" value="TreeGrafter"/>
</dbReference>
<name>A0A1Y4LYN8_9FIRM</name>
<dbReference type="SUPFAM" id="SSF50249">
    <property type="entry name" value="Nucleic acid-binding proteins"/>
    <property type="match status" value="1"/>
</dbReference>
<dbReference type="PANTHER" id="PTHR10302:SF27">
    <property type="entry name" value="SINGLE-STRANDED DNA-BINDING PROTEIN"/>
    <property type="match status" value="1"/>
</dbReference>
<comment type="caution">
    <text evidence="5">The sequence shown here is derived from an EMBL/GenBank/DDBJ whole genome shotgun (WGS) entry which is preliminary data.</text>
</comment>
<gene>
    <name evidence="5" type="ORF">B5F14_01710</name>
</gene>
<dbReference type="HAMAP" id="MF_00984">
    <property type="entry name" value="SSB"/>
    <property type="match status" value="1"/>
</dbReference>
<accession>A0A1Y4LYN8</accession>
<dbReference type="PANTHER" id="PTHR10302">
    <property type="entry name" value="SINGLE-STRANDED DNA-BINDING PROTEIN"/>
    <property type="match status" value="1"/>
</dbReference>
<feature type="region of interest" description="Disordered" evidence="4">
    <location>
        <begin position="105"/>
        <end position="143"/>
    </location>
</feature>
<comment type="caution">
    <text evidence="2">Lacks conserved residue(s) required for the propagation of feature annotation.</text>
</comment>
<dbReference type="AlphaFoldDB" id="A0A1Y4LYN8"/>
<evidence type="ECO:0000256" key="1">
    <source>
        <dbReference type="ARBA" id="ARBA00023125"/>
    </source>
</evidence>
<dbReference type="RefSeq" id="WP_087158140.1">
    <property type="nucleotide sequence ID" value="NZ_NFKM01000002.1"/>
</dbReference>
<keyword evidence="1 2" id="KW-0238">DNA-binding</keyword>
<protein>
    <recommendedName>
        <fullName evidence="2 3">Single-stranded DNA-binding protein</fullName>
        <shortName evidence="2">SSB</shortName>
    </recommendedName>
</protein>
<evidence type="ECO:0000256" key="4">
    <source>
        <dbReference type="SAM" id="MobiDB-lite"/>
    </source>
</evidence>
<organism evidence="5 6">
    <name type="scientific">Faecalitalea cylindroides</name>
    <dbReference type="NCBI Taxonomy" id="39483"/>
    <lineage>
        <taxon>Bacteria</taxon>
        <taxon>Bacillati</taxon>
        <taxon>Bacillota</taxon>
        <taxon>Erysipelotrichia</taxon>
        <taxon>Erysipelotrichales</taxon>
        <taxon>Erysipelotrichaceae</taxon>
        <taxon>Faecalitalea</taxon>
    </lineage>
</organism>
<dbReference type="PROSITE" id="PS50935">
    <property type="entry name" value="SSB"/>
    <property type="match status" value="1"/>
</dbReference>
<dbReference type="GO" id="GO:0006260">
    <property type="term" value="P:DNA replication"/>
    <property type="evidence" value="ECO:0007669"/>
    <property type="project" value="InterPro"/>
</dbReference>
<feature type="compositionally biased region" description="Low complexity" evidence="4">
    <location>
        <begin position="107"/>
        <end position="143"/>
    </location>
</feature>
<reference evidence="6" key="1">
    <citation type="submission" date="2017-04" db="EMBL/GenBank/DDBJ databases">
        <title>Function of individual gut microbiota members based on whole genome sequencing of pure cultures obtained from chicken caecum.</title>
        <authorList>
            <person name="Medvecky M."/>
            <person name="Cejkova D."/>
            <person name="Polansky O."/>
            <person name="Karasova D."/>
            <person name="Kubasova T."/>
            <person name="Cizek A."/>
            <person name="Rychlik I."/>
        </authorList>
    </citation>
    <scope>NUCLEOTIDE SEQUENCE [LARGE SCALE GENOMIC DNA]</scope>
    <source>
        <strain evidence="6">An178</strain>
    </source>
</reference>
<evidence type="ECO:0000256" key="2">
    <source>
        <dbReference type="HAMAP-Rule" id="MF_00984"/>
    </source>
</evidence>
<dbReference type="InterPro" id="IPR012340">
    <property type="entry name" value="NA-bd_OB-fold"/>
</dbReference>
<dbReference type="Proteomes" id="UP000195447">
    <property type="component" value="Unassembled WGS sequence"/>
</dbReference>
<dbReference type="Pfam" id="PF00436">
    <property type="entry name" value="SSB"/>
    <property type="match status" value="1"/>
</dbReference>
<dbReference type="CDD" id="cd04496">
    <property type="entry name" value="SSB_OBF"/>
    <property type="match status" value="1"/>
</dbReference>
<dbReference type="InterPro" id="IPR000424">
    <property type="entry name" value="Primosome_PriB/ssb"/>
</dbReference>
<proteinExistence type="inferred from homology"/>
<evidence type="ECO:0000256" key="3">
    <source>
        <dbReference type="PIRNR" id="PIRNR002070"/>
    </source>
</evidence>
<evidence type="ECO:0000313" key="6">
    <source>
        <dbReference type="Proteomes" id="UP000195447"/>
    </source>
</evidence>
<dbReference type="Gene3D" id="2.40.50.140">
    <property type="entry name" value="Nucleic acid-binding proteins"/>
    <property type="match status" value="1"/>
</dbReference>
<dbReference type="NCBIfam" id="TIGR00621">
    <property type="entry name" value="ssb"/>
    <property type="match status" value="1"/>
</dbReference>
<sequence>MINQVVLIGRLVRDVELRKTTSGKSTVTFSLAVNRMKAGESGQDVDFITCVAWNKTAENMAQYLHKGSLIGVEGRIQSRTYKNKQGSTVSVNEVLVNQIHFLETKRGQQNTQSQGQQADSQEYSQSDNGYYDPNQYDNYNYPF</sequence>
<dbReference type="InterPro" id="IPR011344">
    <property type="entry name" value="ssDNA-bd"/>
</dbReference>
<evidence type="ECO:0000313" key="5">
    <source>
        <dbReference type="EMBL" id="OUP61698.1"/>
    </source>
</evidence>
<comment type="subunit">
    <text evidence="2">Homotetramer.</text>
</comment>
<dbReference type="EMBL" id="NFKM01000002">
    <property type="protein sequence ID" value="OUP61698.1"/>
    <property type="molecule type" value="Genomic_DNA"/>
</dbReference>
<dbReference type="PIRSF" id="PIRSF002070">
    <property type="entry name" value="SSB"/>
    <property type="match status" value="1"/>
</dbReference>